<accession>A0ABW4SI29</accession>
<dbReference type="InterPro" id="IPR050361">
    <property type="entry name" value="MPP/UQCRC_Complex"/>
</dbReference>
<comment type="caution">
    <text evidence="5">The sequence shown here is derived from an EMBL/GenBank/DDBJ whole genome shotgun (WGS) entry which is preliminary data.</text>
</comment>
<sequence length="414" mass="46858">MIEKQICANGVRIIHEHMPYVQSVALGVWIEAGSADEKEVESGIAHFIEHMLFKGTGTRSARMIAEEFDRIGGDINAFTSKEATCFFATVLNNHSGKALSILADMFFNSTFLDEEIEKEKSVIFDEIAAVEDTPDDDVHEILWENMYRNHSIGRPVLGKEKTIETFNKEMILNFMERMYRPERIVISVAGNYDEELIQQIEKEFGSFQSKEQHVEMDLEIPEFFEGVWIKEKDIEQAQLCIGFPGISLGDPNMYDLAILDSIIGGAMSSRLFQEVREERGLAYSVYSYYSSYINSGAFVIYAGTSPEKLSELYSTINDVIDSILEKGVTDNEILNAKEQLKGGFILGLESSESRMNRNGNNELLLKRHLTIDEVISRIDGVNAEGILRMAQSIFVNKRSNSIIGPKEIVHRIKF</sequence>
<dbReference type="InterPro" id="IPR007863">
    <property type="entry name" value="Peptidase_M16_C"/>
</dbReference>
<dbReference type="Proteomes" id="UP001597218">
    <property type="component" value="Unassembled WGS sequence"/>
</dbReference>
<dbReference type="InterPro" id="IPR001431">
    <property type="entry name" value="Pept_M16_Zn_BS"/>
</dbReference>
<dbReference type="RefSeq" id="WP_381538157.1">
    <property type="nucleotide sequence ID" value="NZ_JBHUGI010000032.1"/>
</dbReference>
<dbReference type="PROSITE" id="PS00143">
    <property type="entry name" value="INSULINASE"/>
    <property type="match status" value="1"/>
</dbReference>
<reference evidence="6" key="1">
    <citation type="journal article" date="2019" name="Int. J. Syst. Evol. Microbiol.">
        <title>The Global Catalogue of Microorganisms (GCM) 10K type strain sequencing project: providing services to taxonomists for standard genome sequencing and annotation.</title>
        <authorList>
            <consortium name="The Broad Institute Genomics Platform"/>
            <consortium name="The Broad Institute Genome Sequencing Center for Infectious Disease"/>
            <person name="Wu L."/>
            <person name="Ma J."/>
        </authorList>
    </citation>
    <scope>NUCLEOTIDE SEQUENCE [LARGE SCALE GENOMIC DNA]</scope>
    <source>
        <strain evidence="6">CGMCC 4.7177</strain>
    </source>
</reference>
<name>A0ABW4SI29_9BACL</name>
<evidence type="ECO:0000313" key="6">
    <source>
        <dbReference type="Proteomes" id="UP001597218"/>
    </source>
</evidence>
<feature type="domain" description="Peptidase M16 C-terminal" evidence="4">
    <location>
        <begin position="166"/>
        <end position="340"/>
    </location>
</feature>
<feature type="domain" description="Peptidase M16 N-terminal" evidence="3">
    <location>
        <begin position="12"/>
        <end position="158"/>
    </location>
</feature>
<organism evidence="5 6">
    <name type="scientific">Sporosarcina siberiensis</name>
    <dbReference type="NCBI Taxonomy" id="1365606"/>
    <lineage>
        <taxon>Bacteria</taxon>
        <taxon>Bacillati</taxon>
        <taxon>Bacillota</taxon>
        <taxon>Bacilli</taxon>
        <taxon>Bacillales</taxon>
        <taxon>Caryophanaceae</taxon>
        <taxon>Sporosarcina</taxon>
    </lineage>
</organism>
<evidence type="ECO:0000256" key="1">
    <source>
        <dbReference type="ARBA" id="ARBA00007261"/>
    </source>
</evidence>
<dbReference type="InterPro" id="IPR011765">
    <property type="entry name" value="Pept_M16_N"/>
</dbReference>
<comment type="similarity">
    <text evidence="1 2">Belongs to the peptidase M16 family.</text>
</comment>
<dbReference type="EMBL" id="JBHUGI010000032">
    <property type="protein sequence ID" value="MFD1928654.1"/>
    <property type="molecule type" value="Genomic_DNA"/>
</dbReference>
<evidence type="ECO:0000259" key="4">
    <source>
        <dbReference type="Pfam" id="PF05193"/>
    </source>
</evidence>
<dbReference type="Gene3D" id="3.30.830.10">
    <property type="entry name" value="Metalloenzyme, LuxS/M16 peptidase-like"/>
    <property type="match status" value="2"/>
</dbReference>
<protein>
    <submittedName>
        <fullName evidence="5">M16 family metallopeptidase</fullName>
    </submittedName>
</protein>
<evidence type="ECO:0000313" key="5">
    <source>
        <dbReference type="EMBL" id="MFD1928654.1"/>
    </source>
</evidence>
<evidence type="ECO:0000259" key="3">
    <source>
        <dbReference type="Pfam" id="PF00675"/>
    </source>
</evidence>
<gene>
    <name evidence="5" type="ORF">ACFSFY_11495</name>
</gene>
<dbReference type="InterPro" id="IPR011249">
    <property type="entry name" value="Metalloenz_LuxS/M16"/>
</dbReference>
<keyword evidence="6" id="KW-1185">Reference proteome</keyword>
<dbReference type="Pfam" id="PF00675">
    <property type="entry name" value="Peptidase_M16"/>
    <property type="match status" value="1"/>
</dbReference>
<evidence type="ECO:0000256" key="2">
    <source>
        <dbReference type="RuleBase" id="RU004447"/>
    </source>
</evidence>
<dbReference type="PANTHER" id="PTHR11851">
    <property type="entry name" value="METALLOPROTEASE"/>
    <property type="match status" value="1"/>
</dbReference>
<dbReference type="SUPFAM" id="SSF63411">
    <property type="entry name" value="LuxS/MPP-like metallohydrolase"/>
    <property type="match status" value="2"/>
</dbReference>
<proteinExistence type="inferred from homology"/>
<dbReference type="PANTHER" id="PTHR11851:SF49">
    <property type="entry name" value="MITOCHONDRIAL-PROCESSING PEPTIDASE SUBUNIT ALPHA"/>
    <property type="match status" value="1"/>
</dbReference>
<dbReference type="Pfam" id="PF05193">
    <property type="entry name" value="Peptidase_M16_C"/>
    <property type="match status" value="1"/>
</dbReference>